<accession>A0A9N9EHR6</accession>
<name>A0A9N9EHR6_9GLOM</name>
<dbReference type="EMBL" id="CAJVPL010009291">
    <property type="protein sequence ID" value="CAG8677579.1"/>
    <property type="molecule type" value="Genomic_DNA"/>
</dbReference>
<evidence type="ECO:0000313" key="2">
    <source>
        <dbReference type="Proteomes" id="UP000789831"/>
    </source>
</evidence>
<proteinExistence type="predicted"/>
<sequence length="59" mass="6523">KSNRTIGAPGGGCFGTDLSESVMRIEPGPHVCYILYSGYYCTEPLFDVKPICEYRNYPG</sequence>
<comment type="caution">
    <text evidence="1">The sequence shown here is derived from an EMBL/GenBank/DDBJ whole genome shotgun (WGS) entry which is preliminary data.</text>
</comment>
<gene>
    <name evidence="1" type="ORF">AGERDE_LOCUS12527</name>
</gene>
<organism evidence="1 2">
    <name type="scientific">Ambispora gerdemannii</name>
    <dbReference type="NCBI Taxonomy" id="144530"/>
    <lineage>
        <taxon>Eukaryota</taxon>
        <taxon>Fungi</taxon>
        <taxon>Fungi incertae sedis</taxon>
        <taxon>Mucoromycota</taxon>
        <taxon>Glomeromycotina</taxon>
        <taxon>Glomeromycetes</taxon>
        <taxon>Archaeosporales</taxon>
        <taxon>Ambisporaceae</taxon>
        <taxon>Ambispora</taxon>
    </lineage>
</organism>
<protein>
    <submittedName>
        <fullName evidence="1">4089_t:CDS:1</fullName>
    </submittedName>
</protein>
<reference evidence="1" key="1">
    <citation type="submission" date="2021-06" db="EMBL/GenBank/DDBJ databases">
        <authorList>
            <person name="Kallberg Y."/>
            <person name="Tangrot J."/>
            <person name="Rosling A."/>
        </authorList>
    </citation>
    <scope>NUCLEOTIDE SEQUENCE</scope>
    <source>
        <strain evidence="1">MT106</strain>
    </source>
</reference>
<keyword evidence="2" id="KW-1185">Reference proteome</keyword>
<dbReference type="Proteomes" id="UP000789831">
    <property type="component" value="Unassembled WGS sequence"/>
</dbReference>
<dbReference type="AlphaFoldDB" id="A0A9N9EHR6"/>
<feature type="non-terminal residue" evidence="1">
    <location>
        <position position="59"/>
    </location>
</feature>
<feature type="non-terminal residue" evidence="1">
    <location>
        <position position="1"/>
    </location>
</feature>
<evidence type="ECO:0000313" key="1">
    <source>
        <dbReference type="EMBL" id="CAG8677579.1"/>
    </source>
</evidence>